<evidence type="ECO:0000256" key="2">
    <source>
        <dbReference type="ARBA" id="ARBA00022741"/>
    </source>
</evidence>
<dbReference type="GO" id="GO:0015631">
    <property type="term" value="F:tubulin binding"/>
    <property type="evidence" value="ECO:0007669"/>
    <property type="project" value="TreeGrafter"/>
</dbReference>
<evidence type="ECO:0000313" key="4">
    <source>
        <dbReference type="Ensembl" id="ENSCCRP00015032531.1"/>
    </source>
</evidence>
<reference evidence="4" key="1">
    <citation type="submission" date="2025-08" db="UniProtKB">
        <authorList>
            <consortium name="Ensembl"/>
        </authorList>
    </citation>
    <scope>IDENTIFICATION</scope>
</reference>
<dbReference type="Pfam" id="PF03133">
    <property type="entry name" value="TTL"/>
    <property type="match status" value="1"/>
</dbReference>
<name>A0A8C1U666_CYPCA</name>
<sequence length="134" mass="15513">LTKSNKDIRPGEHMICQVYISKPFIIDGFKFDLRICVLVTSCDPFRIFMFKLVRFTGNNLDVCMHLTNYAINKHSENFVRDEDTGSKRNLSSFKKHMEAMSYDTEKIHASRSAFTNTLFVMAEVGLHTCFMTVQ</sequence>
<dbReference type="PANTHER" id="PTHR12241">
    <property type="entry name" value="TUBULIN POLYGLUTAMYLASE"/>
    <property type="match status" value="1"/>
</dbReference>
<dbReference type="PROSITE" id="PS51221">
    <property type="entry name" value="TTL"/>
    <property type="match status" value="1"/>
</dbReference>
<keyword evidence="3" id="KW-0067">ATP-binding</keyword>
<dbReference type="GO" id="GO:0000226">
    <property type="term" value="P:microtubule cytoskeleton organization"/>
    <property type="evidence" value="ECO:0007669"/>
    <property type="project" value="TreeGrafter"/>
</dbReference>
<evidence type="ECO:0000256" key="3">
    <source>
        <dbReference type="ARBA" id="ARBA00022840"/>
    </source>
</evidence>
<dbReference type="GO" id="GO:0036064">
    <property type="term" value="C:ciliary basal body"/>
    <property type="evidence" value="ECO:0007669"/>
    <property type="project" value="TreeGrafter"/>
</dbReference>
<dbReference type="GO" id="GO:0005524">
    <property type="term" value="F:ATP binding"/>
    <property type="evidence" value="ECO:0007669"/>
    <property type="project" value="UniProtKB-KW"/>
</dbReference>
<dbReference type="Proteomes" id="UP000694700">
    <property type="component" value="Unplaced"/>
</dbReference>
<keyword evidence="2" id="KW-0547">Nucleotide-binding</keyword>
<organism evidence="4 5">
    <name type="scientific">Cyprinus carpio</name>
    <name type="common">Common carp</name>
    <dbReference type="NCBI Taxonomy" id="7962"/>
    <lineage>
        <taxon>Eukaryota</taxon>
        <taxon>Metazoa</taxon>
        <taxon>Chordata</taxon>
        <taxon>Craniata</taxon>
        <taxon>Vertebrata</taxon>
        <taxon>Euteleostomi</taxon>
        <taxon>Actinopterygii</taxon>
        <taxon>Neopterygii</taxon>
        <taxon>Teleostei</taxon>
        <taxon>Ostariophysi</taxon>
        <taxon>Cypriniformes</taxon>
        <taxon>Cyprinidae</taxon>
        <taxon>Cyprininae</taxon>
        <taxon>Cyprinus</taxon>
    </lineage>
</organism>
<dbReference type="AlphaFoldDB" id="A0A8C1U666"/>
<evidence type="ECO:0000313" key="5">
    <source>
        <dbReference type="Proteomes" id="UP000694700"/>
    </source>
</evidence>
<accession>A0A8C1U666</accession>
<keyword evidence="1" id="KW-0436">Ligase</keyword>
<dbReference type="Ensembl" id="ENSCCRT00015033663.1">
    <property type="protein sequence ID" value="ENSCCRP00015032531.1"/>
    <property type="gene ID" value="ENSCCRG00015013607.1"/>
</dbReference>
<dbReference type="InterPro" id="IPR004344">
    <property type="entry name" value="TTL/TTLL_fam"/>
</dbReference>
<evidence type="ECO:0000256" key="1">
    <source>
        <dbReference type="ARBA" id="ARBA00022598"/>
    </source>
</evidence>
<protein>
    <submittedName>
        <fullName evidence="4">Uncharacterized protein</fullName>
    </submittedName>
</protein>
<dbReference type="GO" id="GO:0070740">
    <property type="term" value="F:tubulin-glutamic acid ligase activity"/>
    <property type="evidence" value="ECO:0007669"/>
    <property type="project" value="TreeGrafter"/>
</dbReference>
<dbReference type="PANTHER" id="PTHR12241:SF161">
    <property type="entry name" value="TUBULIN POLYGLUTAMYLASE TTLL6"/>
    <property type="match status" value="1"/>
</dbReference>
<dbReference type="Gene3D" id="3.30.470.20">
    <property type="entry name" value="ATP-grasp fold, B domain"/>
    <property type="match status" value="1"/>
</dbReference>
<proteinExistence type="predicted"/>